<keyword evidence="4 7" id="KW-0812">Transmembrane</keyword>
<protein>
    <submittedName>
        <fullName evidence="9">MFS transporter</fullName>
    </submittedName>
</protein>
<dbReference type="RefSeq" id="WP_382401625.1">
    <property type="nucleotide sequence ID" value="NZ_JBHTNH010000028.1"/>
</dbReference>
<feature type="transmembrane region" description="Helical" evidence="7">
    <location>
        <begin position="72"/>
        <end position="93"/>
    </location>
</feature>
<dbReference type="Gene3D" id="1.20.1250.20">
    <property type="entry name" value="MFS general substrate transporter like domains"/>
    <property type="match status" value="1"/>
</dbReference>
<feature type="transmembrane region" description="Helical" evidence="7">
    <location>
        <begin position="215"/>
        <end position="241"/>
    </location>
</feature>
<gene>
    <name evidence="9" type="ORF">ACFQ4A_13960</name>
</gene>
<feature type="transmembrane region" description="Helical" evidence="7">
    <location>
        <begin position="99"/>
        <end position="118"/>
    </location>
</feature>
<dbReference type="Pfam" id="PF07690">
    <property type="entry name" value="MFS_1"/>
    <property type="match status" value="1"/>
</dbReference>
<keyword evidence="3" id="KW-1003">Cell membrane</keyword>
<evidence type="ECO:0000256" key="3">
    <source>
        <dbReference type="ARBA" id="ARBA00022475"/>
    </source>
</evidence>
<dbReference type="PROSITE" id="PS50850">
    <property type="entry name" value="MFS"/>
    <property type="match status" value="1"/>
</dbReference>
<sequence length="410" mass="44728">MFSNKNFSVFFFGQSVSTIGDGFQQIALVFLVLQLGGGGVELALAQSALVAPRIVSLIWGGVLVDRLNVKHILWGTDIFRFFITIVLLYFLYIENMAFILLYVLLFLSGLASGLFYPAFNSIVPHIVEKEKLEKANSWVQSISQTAILIGPPLAGLLVGSAGVMAGFFVNALTFLFAGVSGLFIKVKKEVQDKGLKSRVWQEFVDGFRYIWRVKWLFNLLVVDLFVSFAIVGPLTVVLPLYSEETLNLGGGQLGLVMSAYGTGSVIGMFTVPKIKERYKSLHSFYVLQALQGLVLLLLAIQSLPVVLTVLCFVGIFNGISNVILISKIHSSVSLDWLGRTMSFVSLASFGSVPLSQLAAGGLMNILSSSLIFIFASIIMFVAGTIGFSISHKQNNIDVGDTRKISEHNSL</sequence>
<dbReference type="PANTHER" id="PTHR23513:SF6">
    <property type="entry name" value="MAJOR FACILITATOR SUPERFAMILY ASSOCIATED DOMAIN-CONTAINING PROTEIN"/>
    <property type="match status" value="1"/>
</dbReference>
<dbReference type="Proteomes" id="UP001597178">
    <property type="component" value="Unassembled WGS sequence"/>
</dbReference>
<evidence type="ECO:0000256" key="1">
    <source>
        <dbReference type="ARBA" id="ARBA00004651"/>
    </source>
</evidence>
<feature type="transmembrane region" description="Helical" evidence="7">
    <location>
        <begin position="365"/>
        <end position="387"/>
    </location>
</feature>
<dbReference type="EMBL" id="JBHTNH010000028">
    <property type="protein sequence ID" value="MFD1362761.1"/>
    <property type="molecule type" value="Genomic_DNA"/>
</dbReference>
<reference evidence="10" key="1">
    <citation type="journal article" date="2019" name="Int. J. Syst. Evol. Microbiol.">
        <title>The Global Catalogue of Microorganisms (GCM) 10K type strain sequencing project: providing services to taxonomists for standard genome sequencing and annotation.</title>
        <authorList>
            <consortium name="The Broad Institute Genomics Platform"/>
            <consortium name="The Broad Institute Genome Sequencing Center for Infectious Disease"/>
            <person name="Wu L."/>
            <person name="Ma J."/>
        </authorList>
    </citation>
    <scope>NUCLEOTIDE SEQUENCE [LARGE SCALE GENOMIC DNA]</scope>
    <source>
        <strain evidence="10">CCUG 54822</strain>
    </source>
</reference>
<keyword evidence="10" id="KW-1185">Reference proteome</keyword>
<evidence type="ECO:0000313" key="10">
    <source>
        <dbReference type="Proteomes" id="UP001597178"/>
    </source>
</evidence>
<dbReference type="InterPro" id="IPR020846">
    <property type="entry name" value="MFS_dom"/>
</dbReference>
<feature type="transmembrane region" description="Helical" evidence="7">
    <location>
        <begin position="164"/>
        <end position="184"/>
    </location>
</feature>
<evidence type="ECO:0000256" key="6">
    <source>
        <dbReference type="ARBA" id="ARBA00023136"/>
    </source>
</evidence>
<evidence type="ECO:0000313" key="9">
    <source>
        <dbReference type="EMBL" id="MFD1362761.1"/>
    </source>
</evidence>
<dbReference type="InterPro" id="IPR036259">
    <property type="entry name" value="MFS_trans_sf"/>
</dbReference>
<comment type="caution">
    <text evidence="9">The sequence shown here is derived from an EMBL/GenBank/DDBJ whole genome shotgun (WGS) entry which is preliminary data.</text>
</comment>
<dbReference type="PANTHER" id="PTHR23513">
    <property type="entry name" value="INTEGRAL MEMBRANE EFFLUX PROTEIN-RELATED"/>
    <property type="match status" value="1"/>
</dbReference>
<organism evidence="9 10">
    <name type="scientific">Lentibacillus salinarum</name>
    <dbReference type="NCBI Taxonomy" id="446820"/>
    <lineage>
        <taxon>Bacteria</taxon>
        <taxon>Bacillati</taxon>
        <taxon>Bacillota</taxon>
        <taxon>Bacilli</taxon>
        <taxon>Bacillales</taxon>
        <taxon>Bacillaceae</taxon>
        <taxon>Lentibacillus</taxon>
    </lineage>
</organism>
<keyword evidence="5 7" id="KW-1133">Transmembrane helix</keyword>
<proteinExistence type="predicted"/>
<evidence type="ECO:0000256" key="4">
    <source>
        <dbReference type="ARBA" id="ARBA00022692"/>
    </source>
</evidence>
<feature type="transmembrane region" description="Helical" evidence="7">
    <location>
        <begin position="336"/>
        <end position="359"/>
    </location>
</feature>
<name>A0ABW3ZWJ7_9BACI</name>
<accession>A0ABW3ZWJ7</accession>
<evidence type="ECO:0000256" key="5">
    <source>
        <dbReference type="ARBA" id="ARBA00022989"/>
    </source>
</evidence>
<dbReference type="InterPro" id="IPR011701">
    <property type="entry name" value="MFS"/>
</dbReference>
<dbReference type="CDD" id="cd06173">
    <property type="entry name" value="MFS_MefA_like"/>
    <property type="match status" value="1"/>
</dbReference>
<feature type="domain" description="Major facilitator superfamily (MFS) profile" evidence="8">
    <location>
        <begin position="1"/>
        <end position="394"/>
    </location>
</feature>
<evidence type="ECO:0000256" key="7">
    <source>
        <dbReference type="SAM" id="Phobius"/>
    </source>
</evidence>
<keyword evidence="6 7" id="KW-0472">Membrane</keyword>
<evidence type="ECO:0000256" key="2">
    <source>
        <dbReference type="ARBA" id="ARBA00022448"/>
    </source>
</evidence>
<feature type="transmembrane region" description="Helical" evidence="7">
    <location>
        <begin position="253"/>
        <end position="271"/>
    </location>
</feature>
<keyword evidence="2" id="KW-0813">Transport</keyword>
<feature type="transmembrane region" description="Helical" evidence="7">
    <location>
        <begin position="138"/>
        <end position="158"/>
    </location>
</feature>
<evidence type="ECO:0000259" key="8">
    <source>
        <dbReference type="PROSITE" id="PS50850"/>
    </source>
</evidence>
<comment type="subcellular location">
    <subcellularLocation>
        <location evidence="1">Cell membrane</location>
        <topology evidence="1">Multi-pass membrane protein</topology>
    </subcellularLocation>
</comment>
<dbReference type="SUPFAM" id="SSF103473">
    <property type="entry name" value="MFS general substrate transporter"/>
    <property type="match status" value="1"/>
</dbReference>